<name>A0A2N5U7M1_9BASI</name>
<evidence type="ECO:0000313" key="2">
    <source>
        <dbReference type="EMBL" id="PLW33732.1"/>
    </source>
</evidence>
<dbReference type="EMBL" id="PGCI01000213">
    <property type="protein sequence ID" value="PLW33732.1"/>
    <property type="molecule type" value="Genomic_DNA"/>
</dbReference>
<feature type="compositionally biased region" description="Low complexity" evidence="1">
    <location>
        <begin position="1"/>
        <end position="27"/>
    </location>
</feature>
<reference evidence="2 3" key="1">
    <citation type="submission" date="2017-11" db="EMBL/GenBank/DDBJ databases">
        <title>De novo assembly and phasing of dikaryotic genomes from two isolates of Puccinia coronata f. sp. avenae, the causal agent of oat crown rust.</title>
        <authorList>
            <person name="Miller M.E."/>
            <person name="Zhang Y."/>
            <person name="Omidvar V."/>
            <person name="Sperschneider J."/>
            <person name="Schwessinger B."/>
            <person name="Raley C."/>
            <person name="Palmer J.M."/>
            <person name="Garnica D."/>
            <person name="Upadhyaya N."/>
            <person name="Rathjen J."/>
            <person name="Taylor J.M."/>
            <person name="Park R.F."/>
            <person name="Dodds P.N."/>
            <person name="Hirsch C.D."/>
            <person name="Kianian S.F."/>
            <person name="Figueroa M."/>
        </authorList>
    </citation>
    <scope>NUCLEOTIDE SEQUENCE [LARGE SCALE GENOMIC DNA]</scope>
    <source>
        <strain evidence="2">12SD80</strain>
    </source>
</reference>
<evidence type="ECO:0000256" key="1">
    <source>
        <dbReference type="SAM" id="MobiDB-lite"/>
    </source>
</evidence>
<proteinExistence type="predicted"/>
<dbReference type="AlphaFoldDB" id="A0A2N5U7M1"/>
<comment type="caution">
    <text evidence="2">The sequence shown here is derived from an EMBL/GenBank/DDBJ whole genome shotgun (WGS) entry which is preliminary data.</text>
</comment>
<organism evidence="2 3">
    <name type="scientific">Puccinia coronata f. sp. avenae</name>
    <dbReference type="NCBI Taxonomy" id="200324"/>
    <lineage>
        <taxon>Eukaryota</taxon>
        <taxon>Fungi</taxon>
        <taxon>Dikarya</taxon>
        <taxon>Basidiomycota</taxon>
        <taxon>Pucciniomycotina</taxon>
        <taxon>Pucciniomycetes</taxon>
        <taxon>Pucciniales</taxon>
        <taxon>Pucciniaceae</taxon>
        <taxon>Puccinia</taxon>
    </lineage>
</organism>
<feature type="compositionally biased region" description="Basic residues" evidence="1">
    <location>
        <begin position="39"/>
        <end position="49"/>
    </location>
</feature>
<sequence length="81" mass="9125">MPSRSSSLLLRQKQPSLSSMRSLQLSSDTPKPSAPVGQRTRKSPSKAKNRQSQLKYIISSPIAQKKQRAYNEPQEENVMII</sequence>
<dbReference type="Proteomes" id="UP000235392">
    <property type="component" value="Unassembled WGS sequence"/>
</dbReference>
<evidence type="ECO:0000313" key="3">
    <source>
        <dbReference type="Proteomes" id="UP000235392"/>
    </source>
</evidence>
<gene>
    <name evidence="2" type="ORF">PCASD_12491</name>
</gene>
<accession>A0A2N5U7M1</accession>
<protein>
    <submittedName>
        <fullName evidence="2">Uncharacterized protein</fullName>
    </submittedName>
</protein>
<feature type="region of interest" description="Disordered" evidence="1">
    <location>
        <begin position="1"/>
        <end position="81"/>
    </location>
</feature>